<keyword evidence="3" id="KW-0597">Phosphoprotein</keyword>
<reference evidence="8 9" key="1">
    <citation type="submission" date="2023-07" db="EMBL/GenBank/DDBJ databases">
        <title>Sequencing the genomes of 1000 actinobacteria strains.</title>
        <authorList>
            <person name="Klenk H.-P."/>
        </authorList>
    </citation>
    <scope>NUCLEOTIDE SEQUENCE [LARGE SCALE GENOMIC DNA]</scope>
    <source>
        <strain evidence="8 9">DSM 19426</strain>
    </source>
</reference>
<dbReference type="InterPro" id="IPR000014">
    <property type="entry name" value="PAS"/>
</dbReference>
<keyword evidence="9" id="KW-1185">Reference proteome</keyword>
<evidence type="ECO:0000256" key="5">
    <source>
        <dbReference type="ARBA" id="ARBA00022777"/>
    </source>
</evidence>
<dbReference type="Pfam" id="PF08447">
    <property type="entry name" value="PAS_3"/>
    <property type="match status" value="1"/>
</dbReference>
<organism evidence="8 9">
    <name type="scientific">Nocardioides marmoribigeumensis</name>
    <dbReference type="NCBI Taxonomy" id="433649"/>
    <lineage>
        <taxon>Bacteria</taxon>
        <taxon>Bacillati</taxon>
        <taxon>Actinomycetota</taxon>
        <taxon>Actinomycetes</taxon>
        <taxon>Propionibacteriales</taxon>
        <taxon>Nocardioidaceae</taxon>
        <taxon>Nocardioides</taxon>
    </lineage>
</organism>
<evidence type="ECO:0000259" key="6">
    <source>
        <dbReference type="PROSITE" id="PS50112"/>
    </source>
</evidence>
<feature type="domain" description="PAS" evidence="6">
    <location>
        <begin position="269"/>
        <end position="305"/>
    </location>
</feature>
<dbReference type="CDD" id="cd00130">
    <property type="entry name" value="PAS"/>
    <property type="match status" value="2"/>
</dbReference>
<dbReference type="SMART" id="SM00091">
    <property type="entry name" value="PAS"/>
    <property type="match status" value="2"/>
</dbReference>
<accession>A0ABU2BYY9</accession>
<evidence type="ECO:0000313" key="8">
    <source>
        <dbReference type="EMBL" id="MDR7363618.1"/>
    </source>
</evidence>
<evidence type="ECO:0000259" key="7">
    <source>
        <dbReference type="PROSITE" id="PS50113"/>
    </source>
</evidence>
<sequence>MSVVSADERMARLARAGNESDGFGPFAREALPLVAALTGSGGAAVVRRSGEGWVVDASTGAPYPGEGPDPSLVGSLEDGTEVAGWGGARTSRAVTLPGEGLVLLLADPTDSEDAAPWATAALDAFRAAWGRLVAESRLADLTQRVDNAQQLANMGDYDWHIPTDTNRWSDQLFRIYGHEPGSFNASYERFLSMLHPEDRERIMAVHQAAYASGEPYQMIERVVRPDGELRYLSSNGQVIMNDEGVPVRMRGTCVDITDRVLAEQERERSAARFRLLVESSPDAVLVLDADGRVLQANARADEILGGDPVGHEIGEILPEPARVGGEAVEARGIDGRELRLDAAMANLADASEPGLTAAFLHDAAPRLAAEETAQRLRDSQLRRRQALEINDNVVQGLTIAVYAIEDGDYDRAVSYLDRTLAAGRKMMNDLLEPLDHGTLAPGELVRSVATSLDEVPGPPAPAEVAP</sequence>
<evidence type="ECO:0000256" key="3">
    <source>
        <dbReference type="ARBA" id="ARBA00022553"/>
    </source>
</evidence>
<dbReference type="InterPro" id="IPR035965">
    <property type="entry name" value="PAS-like_dom_sf"/>
</dbReference>
<evidence type="ECO:0000256" key="4">
    <source>
        <dbReference type="ARBA" id="ARBA00022679"/>
    </source>
</evidence>
<dbReference type="InterPro" id="IPR052162">
    <property type="entry name" value="Sensor_kinase/Photoreceptor"/>
</dbReference>
<dbReference type="SMART" id="SM00086">
    <property type="entry name" value="PAC"/>
    <property type="match status" value="1"/>
</dbReference>
<dbReference type="RefSeq" id="WP_310304217.1">
    <property type="nucleotide sequence ID" value="NZ_BAAAPS010000003.1"/>
</dbReference>
<dbReference type="Proteomes" id="UP001183648">
    <property type="component" value="Unassembled WGS sequence"/>
</dbReference>
<dbReference type="EMBL" id="JAVDYG010000001">
    <property type="protein sequence ID" value="MDR7363618.1"/>
    <property type="molecule type" value="Genomic_DNA"/>
</dbReference>
<dbReference type="InterPro" id="IPR000700">
    <property type="entry name" value="PAS-assoc_C"/>
</dbReference>
<dbReference type="Pfam" id="PF13188">
    <property type="entry name" value="PAS_8"/>
    <property type="match status" value="1"/>
</dbReference>
<dbReference type="InterPro" id="IPR001610">
    <property type="entry name" value="PAC"/>
</dbReference>
<dbReference type="Gene3D" id="2.10.70.100">
    <property type="match status" value="1"/>
</dbReference>
<feature type="domain" description="PAC" evidence="7">
    <location>
        <begin position="216"/>
        <end position="268"/>
    </location>
</feature>
<keyword evidence="5" id="KW-0418">Kinase</keyword>
<evidence type="ECO:0000256" key="1">
    <source>
        <dbReference type="ARBA" id="ARBA00000085"/>
    </source>
</evidence>
<dbReference type="PROSITE" id="PS50112">
    <property type="entry name" value="PAS"/>
    <property type="match status" value="1"/>
</dbReference>
<proteinExistence type="predicted"/>
<dbReference type="PANTHER" id="PTHR43304:SF1">
    <property type="entry name" value="PAC DOMAIN-CONTAINING PROTEIN"/>
    <property type="match status" value="1"/>
</dbReference>
<dbReference type="SUPFAM" id="SSF55785">
    <property type="entry name" value="PYP-like sensor domain (PAS domain)"/>
    <property type="match status" value="2"/>
</dbReference>
<dbReference type="NCBIfam" id="TIGR00229">
    <property type="entry name" value="sensory_box"/>
    <property type="match status" value="2"/>
</dbReference>
<dbReference type="InterPro" id="IPR013655">
    <property type="entry name" value="PAS_fold_3"/>
</dbReference>
<evidence type="ECO:0000313" key="9">
    <source>
        <dbReference type="Proteomes" id="UP001183648"/>
    </source>
</evidence>
<dbReference type="EC" id="2.7.13.3" evidence="2"/>
<comment type="catalytic activity">
    <reaction evidence="1">
        <text>ATP + protein L-histidine = ADP + protein N-phospho-L-histidine.</text>
        <dbReference type="EC" id="2.7.13.3"/>
    </reaction>
</comment>
<keyword evidence="4" id="KW-0808">Transferase</keyword>
<gene>
    <name evidence="8" type="ORF">J2S63_003171</name>
</gene>
<protein>
    <recommendedName>
        <fullName evidence="2">histidine kinase</fullName>
        <ecNumber evidence="2">2.7.13.3</ecNumber>
    </recommendedName>
</protein>
<dbReference type="PANTHER" id="PTHR43304">
    <property type="entry name" value="PHYTOCHROME-LIKE PROTEIN CPH1"/>
    <property type="match status" value="1"/>
</dbReference>
<comment type="caution">
    <text evidence="8">The sequence shown here is derived from an EMBL/GenBank/DDBJ whole genome shotgun (WGS) entry which is preliminary data.</text>
</comment>
<name>A0ABU2BYY9_9ACTN</name>
<dbReference type="PROSITE" id="PS50113">
    <property type="entry name" value="PAC"/>
    <property type="match status" value="1"/>
</dbReference>
<evidence type="ECO:0000256" key="2">
    <source>
        <dbReference type="ARBA" id="ARBA00012438"/>
    </source>
</evidence>
<dbReference type="Gene3D" id="3.30.450.20">
    <property type="entry name" value="PAS domain"/>
    <property type="match status" value="2"/>
</dbReference>